<dbReference type="InterPro" id="IPR041581">
    <property type="entry name" value="Glyoxalase_6"/>
</dbReference>
<dbReference type="AlphaFoldDB" id="A0A9X3S1Z3"/>
<gene>
    <name evidence="2" type="ORF">OM076_21990</name>
</gene>
<comment type="caution">
    <text evidence="2">The sequence shown here is derived from an EMBL/GenBank/DDBJ whole genome shotgun (WGS) entry which is preliminary data.</text>
</comment>
<dbReference type="Proteomes" id="UP001149140">
    <property type="component" value="Unassembled WGS sequence"/>
</dbReference>
<dbReference type="PROSITE" id="PS51819">
    <property type="entry name" value="VOC"/>
    <property type="match status" value="1"/>
</dbReference>
<dbReference type="SUPFAM" id="SSF54593">
    <property type="entry name" value="Glyoxalase/Bleomycin resistance protein/Dihydroxybiphenyl dioxygenase"/>
    <property type="match status" value="1"/>
</dbReference>
<reference evidence="2" key="1">
    <citation type="submission" date="2022-10" db="EMBL/GenBank/DDBJ databases">
        <title>The WGS of Solirubrobacter ginsenosidimutans DSM 21036.</title>
        <authorList>
            <person name="Jiang Z."/>
        </authorList>
    </citation>
    <scope>NUCLEOTIDE SEQUENCE</scope>
    <source>
        <strain evidence="2">DSM 21036</strain>
    </source>
</reference>
<dbReference type="RefSeq" id="WP_270042199.1">
    <property type="nucleotide sequence ID" value="NZ_JAPDOD010000021.1"/>
</dbReference>
<dbReference type="EMBL" id="JAPDOD010000021">
    <property type="protein sequence ID" value="MDA0162959.1"/>
    <property type="molecule type" value="Genomic_DNA"/>
</dbReference>
<protein>
    <submittedName>
        <fullName evidence="2">VOC family protein</fullName>
    </submittedName>
</protein>
<organism evidence="2 3">
    <name type="scientific">Solirubrobacter ginsenosidimutans</name>
    <dbReference type="NCBI Taxonomy" id="490573"/>
    <lineage>
        <taxon>Bacteria</taxon>
        <taxon>Bacillati</taxon>
        <taxon>Actinomycetota</taxon>
        <taxon>Thermoleophilia</taxon>
        <taxon>Solirubrobacterales</taxon>
        <taxon>Solirubrobacteraceae</taxon>
        <taxon>Solirubrobacter</taxon>
    </lineage>
</organism>
<dbReference type="Gene3D" id="3.10.180.10">
    <property type="entry name" value="2,3-Dihydroxybiphenyl 1,2-Dioxygenase, domain 1"/>
    <property type="match status" value="1"/>
</dbReference>
<dbReference type="PANTHER" id="PTHR34109">
    <property type="entry name" value="BNAUNNG04460D PROTEIN-RELATED"/>
    <property type="match status" value="1"/>
</dbReference>
<keyword evidence="3" id="KW-1185">Reference proteome</keyword>
<accession>A0A9X3S1Z3</accession>
<evidence type="ECO:0000259" key="1">
    <source>
        <dbReference type="PROSITE" id="PS51819"/>
    </source>
</evidence>
<evidence type="ECO:0000313" key="2">
    <source>
        <dbReference type="EMBL" id="MDA0162959.1"/>
    </source>
</evidence>
<dbReference type="InterPro" id="IPR037523">
    <property type="entry name" value="VOC_core"/>
</dbReference>
<evidence type="ECO:0000313" key="3">
    <source>
        <dbReference type="Proteomes" id="UP001149140"/>
    </source>
</evidence>
<proteinExistence type="predicted"/>
<dbReference type="Pfam" id="PF18029">
    <property type="entry name" value="Glyoxalase_6"/>
    <property type="match status" value="1"/>
</dbReference>
<name>A0A9X3S1Z3_9ACTN</name>
<dbReference type="InterPro" id="IPR029068">
    <property type="entry name" value="Glyas_Bleomycin-R_OHBP_Dase"/>
</dbReference>
<sequence length="129" mass="13785">MTRVLAQLSVRRGPEAIEFYKTAFGAVVDYVVGDESIVAQLSIGADATFWVADESPEHFNFSPETVGGGTVRMLLLVDDPDAAIARAAVAGATVVSPAQDEHGWRLGRVADPFGHHWEIGKPLGSWPPS</sequence>
<dbReference type="PANTHER" id="PTHR34109:SF1">
    <property type="entry name" value="VOC DOMAIN-CONTAINING PROTEIN"/>
    <property type="match status" value="1"/>
</dbReference>
<feature type="domain" description="VOC" evidence="1">
    <location>
        <begin position="1"/>
        <end position="122"/>
    </location>
</feature>